<name>A0AAW0KCR8_QUESU</name>
<dbReference type="PROSITE" id="PS51011">
    <property type="entry name" value="ARID"/>
    <property type="match status" value="1"/>
</dbReference>
<evidence type="ECO:0000313" key="3">
    <source>
        <dbReference type="EMBL" id="KAK7836565.1"/>
    </source>
</evidence>
<organism evidence="3 4">
    <name type="scientific">Quercus suber</name>
    <name type="common">Cork oak</name>
    <dbReference type="NCBI Taxonomy" id="58331"/>
    <lineage>
        <taxon>Eukaryota</taxon>
        <taxon>Viridiplantae</taxon>
        <taxon>Streptophyta</taxon>
        <taxon>Embryophyta</taxon>
        <taxon>Tracheophyta</taxon>
        <taxon>Spermatophyta</taxon>
        <taxon>Magnoliopsida</taxon>
        <taxon>eudicotyledons</taxon>
        <taxon>Gunneridae</taxon>
        <taxon>Pentapetalae</taxon>
        <taxon>rosids</taxon>
        <taxon>fabids</taxon>
        <taxon>Fagales</taxon>
        <taxon>Fagaceae</taxon>
        <taxon>Quercus</taxon>
    </lineage>
</organism>
<protein>
    <submittedName>
        <fullName evidence="3">At-rich interactive domain-containing protein 2</fullName>
    </submittedName>
</protein>
<dbReference type="SMART" id="SM00501">
    <property type="entry name" value="BRIGHT"/>
    <property type="match status" value="1"/>
</dbReference>
<evidence type="ECO:0000313" key="4">
    <source>
        <dbReference type="Proteomes" id="UP000237347"/>
    </source>
</evidence>
<reference evidence="3 4" key="1">
    <citation type="journal article" date="2018" name="Sci. Data">
        <title>The draft genome sequence of cork oak.</title>
        <authorList>
            <person name="Ramos A.M."/>
            <person name="Usie A."/>
            <person name="Barbosa P."/>
            <person name="Barros P.M."/>
            <person name="Capote T."/>
            <person name="Chaves I."/>
            <person name="Simoes F."/>
            <person name="Abreu I."/>
            <person name="Carrasquinho I."/>
            <person name="Faro C."/>
            <person name="Guimaraes J.B."/>
            <person name="Mendonca D."/>
            <person name="Nobrega F."/>
            <person name="Rodrigues L."/>
            <person name="Saibo N.J.M."/>
            <person name="Varela M.C."/>
            <person name="Egas C."/>
            <person name="Matos J."/>
            <person name="Miguel C.M."/>
            <person name="Oliveira M.M."/>
            <person name="Ricardo C.P."/>
            <person name="Goncalves S."/>
        </authorList>
    </citation>
    <scope>NUCLEOTIDE SEQUENCE [LARGE SCALE GENOMIC DNA]</scope>
    <source>
        <strain evidence="4">cv. HL8</strain>
    </source>
</reference>
<dbReference type="EMBL" id="PKMF04000350">
    <property type="protein sequence ID" value="KAK7836565.1"/>
    <property type="molecule type" value="Genomic_DNA"/>
</dbReference>
<dbReference type="InterPro" id="IPR001606">
    <property type="entry name" value="ARID_dom"/>
</dbReference>
<comment type="caution">
    <text evidence="3">The sequence shown here is derived from an EMBL/GenBank/DDBJ whole genome shotgun (WGS) entry which is preliminary data.</text>
</comment>
<dbReference type="CDD" id="cd16100">
    <property type="entry name" value="ARID"/>
    <property type="match status" value="1"/>
</dbReference>
<sequence>VNKNKSKFMAGWSTLTNGSALDCREIANAYQSNGLYLSNDNNSVKDGVFVGEVDEFRDDYEDKLRTLFDQVLLVFLKDISSKGVFRSFPAMLGDGRSLDLFKLFWGVRKRGGFDRVSQKGLWAYVAEELGLDRRATPSVKLICSKYVSELEKWFKQSCKDRKLGNGQFRCDGDCNLLSLEVETEFRGLLAYTSGKKKKIKSAGLVKLVSKKSGKYIDMDVGKSRFDLSDTKNARRMQDGVGKSCCDDDEIIHDDDENIFCYDVNDHVILDSCLSKKEFISRKRKRESLEEMLKWLSQIAKRPDDPSIGVIPEPSKWKERGGEEFWGQVIMAREALLLRRHVNPKTEESLLEKKFKMHPSMYEDSTAPSHQSTERLRCSERLPTLAKCRSCSCCDSGSATQSKLSTHKIELDNDPKEQEPVTVGLPATSTIDSSPEDHPHEKQVSQGPDHQAEVPEWTGVVSESDSKWLGTCVWPLEQEEHNSPIERDPIGRGRPDLCGCRLPGSVECVRFHIAEKRMKLKLELGLVFYHWRFDRMGEEVSLKWTAVEEKRFKDMVMSNLWNQAFKSFPRKTRENLVSYYFNVLLVQRRRYQNRVTPKDVDSDDDELEFGSLSGGFGLEAIKVPGSNFLECSQNKQCTDFE</sequence>
<evidence type="ECO:0000259" key="2">
    <source>
        <dbReference type="PROSITE" id="PS51011"/>
    </source>
</evidence>
<dbReference type="AlphaFoldDB" id="A0AAW0KCR8"/>
<dbReference type="SMART" id="SM01014">
    <property type="entry name" value="ARID"/>
    <property type="match status" value="1"/>
</dbReference>
<keyword evidence="4" id="KW-1185">Reference proteome</keyword>
<gene>
    <name evidence="3" type="primary">ARID2_1</name>
    <name evidence="3" type="ORF">CFP56_022371</name>
</gene>
<dbReference type="Proteomes" id="UP000237347">
    <property type="component" value="Unassembled WGS sequence"/>
</dbReference>
<feature type="region of interest" description="Disordered" evidence="1">
    <location>
        <begin position="409"/>
        <end position="450"/>
    </location>
</feature>
<dbReference type="PANTHER" id="PTHR46410">
    <property type="entry name" value="AT-RICH INTERACTIVE DOMAIN-CONTAINING PROTEIN 2"/>
    <property type="match status" value="1"/>
</dbReference>
<accession>A0AAW0KCR8</accession>
<dbReference type="GO" id="GO:0003677">
    <property type="term" value="F:DNA binding"/>
    <property type="evidence" value="ECO:0007669"/>
    <property type="project" value="InterPro"/>
</dbReference>
<dbReference type="Gene3D" id="1.10.150.60">
    <property type="entry name" value="ARID DNA-binding domain"/>
    <property type="match status" value="1"/>
</dbReference>
<dbReference type="InterPro" id="IPR036431">
    <property type="entry name" value="ARID_dom_sf"/>
</dbReference>
<dbReference type="Pfam" id="PF01388">
    <property type="entry name" value="ARID"/>
    <property type="match status" value="1"/>
</dbReference>
<evidence type="ECO:0000256" key="1">
    <source>
        <dbReference type="SAM" id="MobiDB-lite"/>
    </source>
</evidence>
<feature type="compositionally biased region" description="Basic and acidic residues" evidence="1">
    <location>
        <begin position="409"/>
        <end position="418"/>
    </location>
</feature>
<proteinExistence type="predicted"/>
<dbReference type="SUPFAM" id="SSF46774">
    <property type="entry name" value="ARID-like"/>
    <property type="match status" value="1"/>
</dbReference>
<dbReference type="PANTHER" id="PTHR46410:SF18">
    <property type="entry name" value="AT-RICH INTERACTIVE DOMAIN-CONTAINING PROTEIN 2"/>
    <property type="match status" value="1"/>
</dbReference>
<feature type="non-terminal residue" evidence="3">
    <location>
        <position position="1"/>
    </location>
</feature>
<feature type="domain" description="ARID" evidence="2">
    <location>
        <begin position="62"/>
        <end position="155"/>
    </location>
</feature>